<dbReference type="EMBL" id="BAABZQ010000001">
    <property type="protein sequence ID" value="GAA6498014.1"/>
    <property type="molecule type" value="Genomic_DNA"/>
</dbReference>
<sequence length="51" mass="5842">MKLRNKKGNRAEDRVNKSPKEKKHISQKLVSLRAQNSVRYAYLIAGTLSKS</sequence>
<evidence type="ECO:0000256" key="1">
    <source>
        <dbReference type="SAM" id="MobiDB-lite"/>
    </source>
</evidence>
<accession>A0ABQ0BNA3</accession>
<organism evidence="2 3">
    <name type="scientific">Blautia parvula</name>
    <dbReference type="NCBI Taxonomy" id="2877527"/>
    <lineage>
        <taxon>Bacteria</taxon>
        <taxon>Bacillati</taxon>
        <taxon>Bacillota</taxon>
        <taxon>Clostridia</taxon>
        <taxon>Lachnospirales</taxon>
        <taxon>Lachnospiraceae</taxon>
        <taxon>Blautia</taxon>
    </lineage>
</organism>
<evidence type="ECO:0000313" key="2">
    <source>
        <dbReference type="EMBL" id="GAA6498014.1"/>
    </source>
</evidence>
<comment type="caution">
    <text evidence="2">The sequence shown here is derived from an EMBL/GenBank/DDBJ whole genome shotgun (WGS) entry which is preliminary data.</text>
</comment>
<feature type="region of interest" description="Disordered" evidence="1">
    <location>
        <begin position="1"/>
        <end position="28"/>
    </location>
</feature>
<proteinExistence type="predicted"/>
<gene>
    <name evidence="2" type="ORF">K340107D12_08300</name>
</gene>
<dbReference type="Proteomes" id="UP001600941">
    <property type="component" value="Unassembled WGS sequence"/>
</dbReference>
<reference evidence="2 3" key="1">
    <citation type="submission" date="2024-04" db="EMBL/GenBank/DDBJ databases">
        <title>Defined microbial consortia suppress multidrug-resistant proinflammatory Enterobacteriaceae via ecological control.</title>
        <authorList>
            <person name="Furuichi M."/>
            <person name="Kawaguchi T."/>
            <person name="Pust M."/>
            <person name="Yasuma K."/>
            <person name="Plichta D."/>
            <person name="Hasegawa N."/>
            <person name="Ohya T."/>
            <person name="Bhattarai S."/>
            <person name="Sasajima S."/>
            <person name="Aoto Y."/>
            <person name="Tuganbaev T."/>
            <person name="Yaginuma M."/>
            <person name="Ueda M."/>
            <person name="Okahashi N."/>
            <person name="Amafuji K."/>
            <person name="Kiridooshi Y."/>
            <person name="Sugita K."/>
            <person name="Strazar M."/>
            <person name="Skelly A."/>
            <person name="Suda W."/>
            <person name="Hattori M."/>
            <person name="Nakamoto N."/>
            <person name="Caballero S."/>
            <person name="Norman J."/>
            <person name="Olle B."/>
            <person name="Tanoue T."/>
            <person name="Arita M."/>
            <person name="Bucci V."/>
            <person name="Atarashi K."/>
            <person name="Xavier R."/>
            <person name="Honda K."/>
        </authorList>
    </citation>
    <scope>NUCLEOTIDE SEQUENCE [LARGE SCALE GENOMIC DNA]</scope>
    <source>
        <strain evidence="3">k34-0107-D12</strain>
    </source>
</reference>
<keyword evidence="3" id="KW-1185">Reference proteome</keyword>
<protein>
    <submittedName>
        <fullName evidence="2">Uncharacterized protein</fullName>
    </submittedName>
</protein>
<name>A0ABQ0BNA3_9FIRM</name>
<evidence type="ECO:0000313" key="3">
    <source>
        <dbReference type="Proteomes" id="UP001600941"/>
    </source>
</evidence>
<feature type="compositionally biased region" description="Basic and acidic residues" evidence="1">
    <location>
        <begin position="9"/>
        <end position="19"/>
    </location>
</feature>